<dbReference type="Proteomes" id="UP001530315">
    <property type="component" value="Unassembled WGS sequence"/>
</dbReference>
<name>A0ABD3QJ14_9STRA</name>
<dbReference type="EMBL" id="JALLAZ020000231">
    <property type="protein sequence ID" value="KAL3800047.1"/>
    <property type="molecule type" value="Genomic_DNA"/>
</dbReference>
<sequence length="69" mass="7097">MRTLLPAYAGYTVSLLTGNPLPLLIGVAALSVEDDATAEETANVSGFSVAGGRRARIETAGLLDECDSD</sequence>
<protein>
    <submittedName>
        <fullName evidence="1">Uncharacterized protein</fullName>
    </submittedName>
</protein>
<organism evidence="1 2">
    <name type="scientific">Stephanodiscus triporus</name>
    <dbReference type="NCBI Taxonomy" id="2934178"/>
    <lineage>
        <taxon>Eukaryota</taxon>
        <taxon>Sar</taxon>
        <taxon>Stramenopiles</taxon>
        <taxon>Ochrophyta</taxon>
        <taxon>Bacillariophyta</taxon>
        <taxon>Coscinodiscophyceae</taxon>
        <taxon>Thalassiosirophycidae</taxon>
        <taxon>Stephanodiscales</taxon>
        <taxon>Stephanodiscaceae</taxon>
        <taxon>Stephanodiscus</taxon>
    </lineage>
</organism>
<evidence type="ECO:0000313" key="1">
    <source>
        <dbReference type="EMBL" id="KAL3800047.1"/>
    </source>
</evidence>
<accession>A0ABD3QJ14</accession>
<proteinExistence type="predicted"/>
<comment type="caution">
    <text evidence="1">The sequence shown here is derived from an EMBL/GenBank/DDBJ whole genome shotgun (WGS) entry which is preliminary data.</text>
</comment>
<dbReference type="AlphaFoldDB" id="A0ABD3QJ14"/>
<reference evidence="1 2" key="1">
    <citation type="submission" date="2024-10" db="EMBL/GenBank/DDBJ databases">
        <title>Updated reference genomes for cyclostephanoid diatoms.</title>
        <authorList>
            <person name="Roberts W.R."/>
            <person name="Alverson A.J."/>
        </authorList>
    </citation>
    <scope>NUCLEOTIDE SEQUENCE [LARGE SCALE GENOMIC DNA]</scope>
    <source>
        <strain evidence="1 2">AJA276-08</strain>
    </source>
</reference>
<keyword evidence="2" id="KW-1185">Reference proteome</keyword>
<gene>
    <name evidence="1" type="ORF">ACHAW5_003695</name>
</gene>
<evidence type="ECO:0000313" key="2">
    <source>
        <dbReference type="Proteomes" id="UP001530315"/>
    </source>
</evidence>